<evidence type="ECO:0000313" key="3">
    <source>
        <dbReference type="EMBL" id="CEF99916.1"/>
    </source>
</evidence>
<dbReference type="SUPFAM" id="SSF52949">
    <property type="entry name" value="Macro domain-like"/>
    <property type="match status" value="1"/>
</dbReference>
<dbReference type="Proteomes" id="UP000009170">
    <property type="component" value="Unassembled WGS sequence"/>
</dbReference>
<dbReference type="InterPro" id="IPR002589">
    <property type="entry name" value="Macro_dom"/>
</dbReference>
<dbReference type="PANTHER" id="PTHR11106:SF72">
    <property type="entry name" value="GANGLIOSIDE-INDUCED DIFFERENTIATION-ASSOCIATED PROTEIN 2"/>
    <property type="match status" value="1"/>
</dbReference>
<dbReference type="STRING" id="70448.A0A090M6U9"/>
<dbReference type="Gene3D" id="3.40.525.10">
    <property type="entry name" value="CRAL-TRIO lipid binding domain"/>
    <property type="match status" value="1"/>
</dbReference>
<dbReference type="Gene3D" id="3.40.220.10">
    <property type="entry name" value="Leucine Aminopeptidase, subunit E, domain 1"/>
    <property type="match status" value="1"/>
</dbReference>
<dbReference type="InterPro" id="IPR043472">
    <property type="entry name" value="Macro_dom-like"/>
</dbReference>
<dbReference type="AlphaFoldDB" id="A0A090M6U9"/>
<dbReference type="PANTHER" id="PTHR11106">
    <property type="entry name" value="GANGLIOSIDE INDUCED DIFFERENTIATION ASSOCIATED PROTEIN 2-RELATED"/>
    <property type="match status" value="1"/>
</dbReference>
<dbReference type="InterPro" id="IPR036865">
    <property type="entry name" value="CRAL-TRIO_dom_sf"/>
</dbReference>
<evidence type="ECO:0000313" key="4">
    <source>
        <dbReference type="Proteomes" id="UP000009170"/>
    </source>
</evidence>
<dbReference type="RefSeq" id="XP_003082364.2">
    <property type="nucleotide sequence ID" value="XM_003082316.2"/>
</dbReference>
<proteinExistence type="inferred from homology"/>
<dbReference type="KEGG" id="ota:OT_ostta12g02160"/>
<protein>
    <submittedName>
        <fullName evidence="3">CRAL-TRIO domain</fullName>
    </submittedName>
</protein>
<comment type="similarity">
    <text evidence="1">Belongs to the GDAP2 family.</text>
</comment>
<evidence type="ECO:0000259" key="2">
    <source>
        <dbReference type="PROSITE" id="PS51154"/>
    </source>
</evidence>
<feature type="domain" description="Macro" evidence="2">
    <location>
        <begin position="42"/>
        <end position="244"/>
    </location>
</feature>
<accession>A0A090M6U9</accession>
<reference evidence="3 4" key="2">
    <citation type="journal article" date="2014" name="BMC Genomics">
        <title>An improved genome of the model marine alga Ostreococcus tauri unfolds by assessing Illumina de novo assemblies.</title>
        <authorList>
            <person name="Blanc-Mathieu R."/>
            <person name="Verhelst B."/>
            <person name="Derelle E."/>
            <person name="Rombauts S."/>
            <person name="Bouget F.Y."/>
            <person name="Carre I."/>
            <person name="Chateau A."/>
            <person name="Eyre-Walker A."/>
            <person name="Grimsley N."/>
            <person name="Moreau H."/>
            <person name="Piegu B."/>
            <person name="Rivals E."/>
            <person name="Schackwitz W."/>
            <person name="Van de Peer Y."/>
            <person name="Piganeau G."/>
        </authorList>
    </citation>
    <scope>NUCLEOTIDE SEQUENCE [LARGE SCALE GENOMIC DNA]</scope>
    <source>
        <strain evidence="4">OTTH 0595 / CCAP 157/2 / RCC745</strain>
    </source>
</reference>
<dbReference type="InterPro" id="IPR001251">
    <property type="entry name" value="CRAL-TRIO_dom"/>
</dbReference>
<keyword evidence="4" id="KW-1185">Reference proteome</keyword>
<gene>
    <name evidence="3" type="ORF">OT_ostta12g02160</name>
</gene>
<comment type="caution">
    <text evidence="3">The sequence shown here is derived from an EMBL/GenBank/DDBJ whole genome shotgun (WGS) entry which is preliminary data.</text>
</comment>
<dbReference type="PROSITE" id="PS51154">
    <property type="entry name" value="MACRO"/>
    <property type="match status" value="1"/>
</dbReference>
<dbReference type="InterPro" id="IPR035793">
    <property type="entry name" value="Macro_GDAP2"/>
</dbReference>
<name>A0A090M6U9_OSTTA</name>
<reference evidence="4" key="1">
    <citation type="journal article" date="2006" name="Proc. Natl. Acad. Sci. U.S.A.">
        <title>Genome analysis of the smallest free-living eukaryote Ostreococcus tauri unveils many unique features.</title>
        <authorList>
            <person name="Derelle E."/>
            <person name="Ferraz C."/>
            <person name="Rombauts S."/>
            <person name="Rouze P."/>
            <person name="Worden A.Z."/>
            <person name="Robbens S."/>
            <person name="Partensky F."/>
            <person name="Degroeve S."/>
            <person name="Echeynie S."/>
            <person name="Cooke R."/>
            <person name="Saeys Y."/>
            <person name="Wuyts J."/>
            <person name="Jabbari K."/>
            <person name="Bowler C."/>
            <person name="Panaud O."/>
            <person name="Piegu B."/>
            <person name="Ball S.G."/>
            <person name="Ral J.-P."/>
            <person name="Bouget F.-Y."/>
            <person name="Piganeau G."/>
            <person name="De Baets B."/>
            <person name="Picard A."/>
            <person name="Delseny M."/>
            <person name="Demaille J."/>
            <person name="Van de Peer Y."/>
            <person name="Moreau H."/>
        </authorList>
    </citation>
    <scope>NUCLEOTIDE SEQUENCE [LARGE SCALE GENOMIC DNA]</scope>
    <source>
        <strain evidence="4">OTTH 0595 / CCAP 157/2 / RCC745</strain>
    </source>
</reference>
<organism evidence="3 4">
    <name type="scientific">Ostreococcus tauri</name>
    <name type="common">Marine green alga</name>
    <dbReference type="NCBI Taxonomy" id="70448"/>
    <lineage>
        <taxon>Eukaryota</taxon>
        <taxon>Viridiplantae</taxon>
        <taxon>Chlorophyta</taxon>
        <taxon>Mamiellophyceae</taxon>
        <taxon>Mamiellales</taxon>
        <taxon>Bathycoccaceae</taxon>
        <taxon>Ostreococcus</taxon>
    </lineage>
</organism>
<dbReference type="EMBL" id="CAID01000012">
    <property type="protein sequence ID" value="CEF99916.1"/>
    <property type="molecule type" value="Genomic_DNA"/>
</dbReference>
<dbReference type="FunCoup" id="A0A090M6U9">
    <property type="interactions" value="1572"/>
</dbReference>
<dbReference type="Pfam" id="PF01661">
    <property type="entry name" value="Macro"/>
    <property type="match status" value="1"/>
</dbReference>
<dbReference type="CDD" id="cd02905">
    <property type="entry name" value="Macro_GDAP2-like"/>
    <property type="match status" value="1"/>
</dbReference>
<dbReference type="Pfam" id="PF13716">
    <property type="entry name" value="CRAL_TRIO_2"/>
    <property type="match status" value="1"/>
</dbReference>
<evidence type="ECO:0000256" key="1">
    <source>
        <dbReference type="ARBA" id="ARBA00008355"/>
    </source>
</evidence>
<dbReference type="GeneID" id="9836223"/>
<sequence length="551" mass="62272">MAPTYEPPAYETTVRARKRAAETSWRDVDAWGVDGRAARGTVGTAATTTTTTDRRFPTREDLNAIVRVRAIDGWDEGTPWLMDVDAVSCAANESMRRVRVGESERQRTLHALAGEELEREMASAERARTGGCAMTSGCRLPARRIMHVVGPRYAEKYATAAENALCHCYVALLSKCVEECKARTVACTSPCLENKKYPTDKAAMVAARTIRRFLERWQSKFDAIVVCVEEEALEPYLEAFTVYFPRNDAESAYSEAILKGQPEFNEYGEPILAERRLRIDARPGRLSSASDFNKTTGVKLDDECDDAVVPAVSSVFMSMNVDPETRRMREKIIREDETDWWADEGTPKDDSLTCADTRAIEDEQTRRENLLKRAESDDVSDVSDMKAIYLEDRRDYIGRRVVVAVAAYLERLIKAGEEERLLVHVTKELKGVTTNARGYVIVYHHAGGAYGAPPSLDFIRKLYIALGPQHRDTLKCVFVVHPTSILKAAIWAMDMLQMESRLFNKVEYVDTVCDLRDYVRLEGVNEALQVPEHVEEYERDCVLQKSKSMWL</sequence>
<dbReference type="InParanoid" id="A0A090M6U9"/>
<dbReference type="OrthoDB" id="6133115at2759"/>